<evidence type="ECO:0000313" key="7">
    <source>
        <dbReference type="EMBL" id="PPK93436.1"/>
    </source>
</evidence>
<proteinExistence type="inferred from homology"/>
<evidence type="ECO:0000256" key="5">
    <source>
        <dbReference type="ARBA" id="ARBA00066388"/>
    </source>
</evidence>
<dbReference type="InterPro" id="IPR003593">
    <property type="entry name" value="AAA+_ATPase"/>
</dbReference>
<dbReference type="OrthoDB" id="9802264at2"/>
<gene>
    <name evidence="7" type="ORF">CLV92_11064</name>
</gene>
<evidence type="ECO:0000259" key="6">
    <source>
        <dbReference type="PROSITE" id="PS50893"/>
    </source>
</evidence>
<evidence type="ECO:0000256" key="4">
    <source>
        <dbReference type="ARBA" id="ARBA00022840"/>
    </source>
</evidence>
<dbReference type="SUPFAM" id="SSF52540">
    <property type="entry name" value="P-loop containing nucleoside triphosphate hydrolases"/>
    <property type="match status" value="1"/>
</dbReference>
<evidence type="ECO:0000256" key="3">
    <source>
        <dbReference type="ARBA" id="ARBA00022741"/>
    </source>
</evidence>
<dbReference type="GO" id="GO:0016887">
    <property type="term" value="F:ATP hydrolysis activity"/>
    <property type="evidence" value="ECO:0007669"/>
    <property type="project" value="InterPro"/>
</dbReference>
<dbReference type="GO" id="GO:0005524">
    <property type="term" value="F:ATP binding"/>
    <property type="evidence" value="ECO:0007669"/>
    <property type="project" value="UniProtKB-KW"/>
</dbReference>
<evidence type="ECO:0000256" key="2">
    <source>
        <dbReference type="ARBA" id="ARBA00022448"/>
    </source>
</evidence>
<dbReference type="SUPFAM" id="SSF54631">
    <property type="entry name" value="CBS-domain pair"/>
    <property type="match status" value="1"/>
</dbReference>
<dbReference type="InterPro" id="IPR027417">
    <property type="entry name" value="P-loop_NTPase"/>
</dbReference>
<accession>A0A2S6IGX9</accession>
<dbReference type="PROSITE" id="PS50893">
    <property type="entry name" value="ABC_TRANSPORTER_2"/>
    <property type="match status" value="1"/>
</dbReference>
<keyword evidence="4 7" id="KW-0067">ATP-binding</keyword>
<dbReference type="Proteomes" id="UP000239485">
    <property type="component" value="Unassembled WGS sequence"/>
</dbReference>
<comment type="similarity">
    <text evidence="1">Belongs to the ABC transporter superfamily.</text>
</comment>
<evidence type="ECO:0000256" key="1">
    <source>
        <dbReference type="ARBA" id="ARBA00005417"/>
    </source>
</evidence>
<dbReference type="InterPro" id="IPR046342">
    <property type="entry name" value="CBS_dom_sf"/>
</dbReference>
<evidence type="ECO:0000313" key="8">
    <source>
        <dbReference type="Proteomes" id="UP000239485"/>
    </source>
</evidence>
<dbReference type="EC" id="7.6.2.9" evidence="5"/>
<dbReference type="InterPro" id="IPR017871">
    <property type="entry name" value="ABC_transporter-like_CS"/>
</dbReference>
<dbReference type="SMART" id="SM00382">
    <property type="entry name" value="AAA"/>
    <property type="match status" value="1"/>
</dbReference>
<keyword evidence="8" id="KW-1185">Reference proteome</keyword>
<name>A0A2S6IGX9_9ACTN</name>
<protein>
    <recommendedName>
        <fullName evidence="5">ABC-type quaternary amine transporter</fullName>
        <ecNumber evidence="5">7.6.2.9</ecNumber>
    </recommendedName>
</protein>
<dbReference type="PANTHER" id="PTHR43117">
    <property type="entry name" value="OSMOPROTECTANT IMPORT ATP-BINDING PROTEIN OSMV"/>
    <property type="match status" value="1"/>
</dbReference>
<keyword evidence="3" id="KW-0547">Nucleotide-binding</keyword>
<dbReference type="Gene3D" id="3.40.50.300">
    <property type="entry name" value="P-loop containing nucleotide triphosphate hydrolases"/>
    <property type="match status" value="1"/>
</dbReference>
<dbReference type="FunFam" id="3.40.50.300:FF:000425">
    <property type="entry name" value="Probable ABC transporter, ATP-binding subunit"/>
    <property type="match status" value="1"/>
</dbReference>
<dbReference type="PANTHER" id="PTHR43117:SF4">
    <property type="entry name" value="OSMOPROTECTANT IMPORT ATP-BINDING PROTEIN OSMV"/>
    <property type="match status" value="1"/>
</dbReference>
<dbReference type="RefSeq" id="WP_104433691.1">
    <property type="nucleotide sequence ID" value="NZ_PTJD01000010.1"/>
</dbReference>
<dbReference type="PROSITE" id="PS00211">
    <property type="entry name" value="ABC_TRANSPORTER_1"/>
    <property type="match status" value="1"/>
</dbReference>
<dbReference type="AlphaFoldDB" id="A0A2S6IGX9"/>
<dbReference type="GO" id="GO:0015418">
    <property type="term" value="F:ABC-type quaternary ammonium compound transporting activity"/>
    <property type="evidence" value="ECO:0007669"/>
    <property type="project" value="UniProtKB-EC"/>
</dbReference>
<feature type="domain" description="ABC transporter" evidence="6">
    <location>
        <begin position="19"/>
        <end position="255"/>
    </location>
</feature>
<comment type="caution">
    <text evidence="7">The sequence shown here is derived from an EMBL/GenBank/DDBJ whole genome shotgun (WGS) entry which is preliminary data.</text>
</comment>
<dbReference type="Pfam" id="PF00005">
    <property type="entry name" value="ABC_tran"/>
    <property type="match status" value="1"/>
</dbReference>
<reference evidence="7 8" key="1">
    <citation type="submission" date="2018-02" db="EMBL/GenBank/DDBJ databases">
        <title>Genomic Encyclopedia of Archaeal and Bacterial Type Strains, Phase II (KMG-II): from individual species to whole genera.</title>
        <authorList>
            <person name="Goeker M."/>
        </authorList>
    </citation>
    <scope>NUCLEOTIDE SEQUENCE [LARGE SCALE GENOMIC DNA]</scope>
    <source>
        <strain evidence="7 8">DSM 22857</strain>
    </source>
</reference>
<keyword evidence="2" id="KW-0813">Transport</keyword>
<organism evidence="7 8">
    <name type="scientific">Kineococcus xinjiangensis</name>
    <dbReference type="NCBI Taxonomy" id="512762"/>
    <lineage>
        <taxon>Bacteria</taxon>
        <taxon>Bacillati</taxon>
        <taxon>Actinomycetota</taxon>
        <taxon>Actinomycetes</taxon>
        <taxon>Kineosporiales</taxon>
        <taxon>Kineosporiaceae</taxon>
        <taxon>Kineococcus</taxon>
    </lineage>
</organism>
<dbReference type="EMBL" id="PTJD01000010">
    <property type="protein sequence ID" value="PPK93436.1"/>
    <property type="molecule type" value="Genomic_DNA"/>
</dbReference>
<sequence length="398" mass="43241">MSAETTEDHAADATGDVAIRLDGVRKQYPDGTVAVGDLTMDVRNGELVALVGPSGCGKSTILRMVNRLVEPSSGRILLHGTDVTHSDPVQLRRGIGYVIQAGGLLPHLDVRTNVGTVPKLLGWESRLWRRRADELLDLVGLPPGEYGSRYPHELSGGQQQRVGVARALAADPPVLLMDEPFGAVDPVVRERLQNEFLRIQSELRKTVLFVTHDLDEAVKMADRVAVLSAGGVLEQYADPSTLLSDPANEFVIRFIGSDRGLRRLAVTPIRPDDLDRPTVLAEGDGVGYAATALEVDGRSWGVVLDADEVHPLGWVSRGSVTQAMRVGARQGTVGEWLRPFASSIQQTETLRTGFSMLLAQDQRWLPVLDGDRYVGILTPDVVHTALRRGTPGHVEDDD</sequence>
<dbReference type="InterPro" id="IPR003439">
    <property type="entry name" value="ABC_transporter-like_ATP-bd"/>
</dbReference>